<dbReference type="EMBL" id="CEKZ01000003">
    <property type="protein sequence ID" value="CEQ03852.1"/>
    <property type="molecule type" value="Genomic_DNA"/>
</dbReference>
<protein>
    <submittedName>
        <fullName evidence="1">Uncharacterized protein</fullName>
    </submittedName>
</protein>
<evidence type="ECO:0000313" key="1">
    <source>
        <dbReference type="EMBL" id="CEQ03852.1"/>
    </source>
</evidence>
<sequence>MLGMEKEILVLMSQVRCATEQQFNKFFSKKRKIIKSPYKKTLRRMCREFTLRKYPCNIVYGDYKDSSGIYYLNGGKVYKGKELLKMIIGSEIVLKMESSGYEIKRFYRNITVDNDKYDIYIEYMNKDNELKQKLIDIKLSDIFKLSKYKNLKYKIRNSTIPFFEVPEVLLVTQEKNINEQRLKSIDENINFVDINLKDLKKYL</sequence>
<proteinExistence type="predicted"/>
<gene>
    <name evidence="1" type="ORF">R28058_15851</name>
</gene>
<organism evidence="1 2">
    <name type="scientific">Paraclostridium sordellii</name>
    <name type="common">Clostridium sordellii</name>
    <dbReference type="NCBI Taxonomy" id="1505"/>
    <lineage>
        <taxon>Bacteria</taxon>
        <taxon>Bacillati</taxon>
        <taxon>Bacillota</taxon>
        <taxon>Clostridia</taxon>
        <taxon>Peptostreptococcales</taxon>
        <taxon>Peptostreptococcaceae</taxon>
        <taxon>Paraclostridium</taxon>
    </lineage>
</organism>
<name>A0A0C7IA84_PARSO</name>
<accession>A0A0C7IA84</accession>
<reference evidence="2" key="1">
    <citation type="submission" date="2015-01" db="EMBL/GenBank/DDBJ databases">
        <authorList>
            <person name="Aslett M.A."/>
            <person name="De Silva N."/>
        </authorList>
    </citation>
    <scope>NUCLEOTIDE SEQUENCE [LARGE SCALE GENOMIC DNA]</scope>
    <source>
        <strain evidence="2">R28058</strain>
    </source>
</reference>
<dbReference type="AlphaFoldDB" id="A0A0C7IA84"/>
<dbReference type="RefSeq" id="WP_055333347.1">
    <property type="nucleotide sequence ID" value="NZ_CDNF01000003.1"/>
</dbReference>
<dbReference type="OrthoDB" id="1757691at2"/>
<evidence type="ECO:0000313" key="2">
    <source>
        <dbReference type="Proteomes" id="UP000049127"/>
    </source>
</evidence>
<dbReference type="Proteomes" id="UP000049127">
    <property type="component" value="Unassembled WGS sequence"/>
</dbReference>